<dbReference type="EMBL" id="JACJLT010000082">
    <property type="protein sequence ID" value="MBM6875660.1"/>
    <property type="molecule type" value="Genomic_DNA"/>
</dbReference>
<dbReference type="Proteomes" id="UP000728968">
    <property type="component" value="Unassembled WGS sequence"/>
</dbReference>
<dbReference type="RefSeq" id="WP_204716421.1">
    <property type="nucleotide sequence ID" value="NZ_JACJLT010000082.1"/>
</dbReference>
<evidence type="ECO:0000256" key="2">
    <source>
        <dbReference type="ARBA" id="ARBA00009784"/>
    </source>
</evidence>
<keyword evidence="9" id="KW-1185">Reference proteome</keyword>
<evidence type="ECO:0000256" key="7">
    <source>
        <dbReference type="RuleBase" id="RU362048"/>
    </source>
</evidence>
<comment type="caution">
    <text evidence="8">The sequence shown here is derived from an EMBL/GenBank/DDBJ whole genome shotgun (WGS) entry which is preliminary data.</text>
</comment>
<evidence type="ECO:0000256" key="5">
    <source>
        <dbReference type="ARBA" id="ARBA00022989"/>
    </source>
</evidence>
<keyword evidence="4 7" id="KW-0812">Transmembrane</keyword>
<comment type="subcellular location">
    <subcellularLocation>
        <location evidence="1 7">Cell membrane</location>
        <topology evidence="1 7">Multi-pass membrane protein</topology>
    </subcellularLocation>
</comment>
<keyword evidence="6 7" id="KW-0472">Membrane</keyword>
<feature type="transmembrane region" description="Helical" evidence="7">
    <location>
        <begin position="172"/>
        <end position="194"/>
    </location>
</feature>
<proteinExistence type="inferred from homology"/>
<feature type="transmembrane region" description="Helical" evidence="7">
    <location>
        <begin position="146"/>
        <end position="165"/>
    </location>
</feature>
<keyword evidence="3" id="KW-1003">Cell membrane</keyword>
<dbReference type="PANTHER" id="PTHR33508:SF1">
    <property type="entry name" value="UPF0056 MEMBRANE PROTEIN YHCE"/>
    <property type="match status" value="1"/>
</dbReference>
<keyword evidence="5 7" id="KW-1133">Transmembrane helix</keyword>
<dbReference type="InterPro" id="IPR002771">
    <property type="entry name" value="Multi_antbiot-R_MarC"/>
</dbReference>
<evidence type="ECO:0000256" key="6">
    <source>
        <dbReference type="ARBA" id="ARBA00023136"/>
    </source>
</evidence>
<feature type="transmembrane region" description="Helical" evidence="7">
    <location>
        <begin position="41"/>
        <end position="65"/>
    </location>
</feature>
<feature type="transmembrane region" description="Helical" evidence="7">
    <location>
        <begin position="114"/>
        <end position="134"/>
    </location>
</feature>
<dbReference type="NCBIfam" id="TIGR00427">
    <property type="entry name" value="NAAT family transporter"/>
    <property type="match status" value="1"/>
</dbReference>
<comment type="similarity">
    <text evidence="2 7">Belongs to the UPF0056 (MarC) family.</text>
</comment>
<evidence type="ECO:0000313" key="8">
    <source>
        <dbReference type="EMBL" id="MBM6875660.1"/>
    </source>
</evidence>
<accession>A0ABS2G389</accession>
<feature type="transmembrane region" description="Helical" evidence="7">
    <location>
        <begin position="6"/>
        <end position="29"/>
    </location>
</feature>
<gene>
    <name evidence="8" type="ORF">H6A04_08370</name>
</gene>
<evidence type="ECO:0000256" key="1">
    <source>
        <dbReference type="ARBA" id="ARBA00004651"/>
    </source>
</evidence>
<name>A0ABS2G389_FUSMR</name>
<reference evidence="8 9" key="1">
    <citation type="journal article" date="2021" name="Sci. Rep.">
        <title>The distribution of antibiotic resistance genes in chicken gut microbiota commensals.</title>
        <authorList>
            <person name="Juricova H."/>
            <person name="Matiasovicova J."/>
            <person name="Kubasova T."/>
            <person name="Cejkova D."/>
            <person name="Rychlik I."/>
        </authorList>
    </citation>
    <scope>NUCLEOTIDE SEQUENCE [LARGE SCALE GENOMIC DNA]</scope>
    <source>
        <strain evidence="8 9">An425</strain>
    </source>
</reference>
<feature type="transmembrane region" description="Helical" evidence="7">
    <location>
        <begin position="77"/>
        <end position="93"/>
    </location>
</feature>
<organism evidence="8 9">
    <name type="scientific">Fusobacterium mortiferum</name>
    <dbReference type="NCBI Taxonomy" id="850"/>
    <lineage>
        <taxon>Bacteria</taxon>
        <taxon>Fusobacteriati</taxon>
        <taxon>Fusobacteriota</taxon>
        <taxon>Fusobacteriia</taxon>
        <taxon>Fusobacteriales</taxon>
        <taxon>Fusobacteriaceae</taxon>
        <taxon>Fusobacterium</taxon>
    </lineage>
</organism>
<evidence type="ECO:0000313" key="9">
    <source>
        <dbReference type="Proteomes" id="UP000728968"/>
    </source>
</evidence>
<evidence type="ECO:0000256" key="4">
    <source>
        <dbReference type="ARBA" id="ARBA00022692"/>
    </source>
</evidence>
<sequence length="207" mass="23321">MSIGSIFINALTLIAVLNPFGNVPLFIGMTEGMEKDVRNKLFKTIAITGFFITWIFSLFGEFLMINFYKINMNELKMAGGLILILMAIKNLIFSPQKKRVSEKQLTPEDQIKQAVIPMAFPMLVGPGSLTTALIGRAEHGLMNNSFSIIVAFIIIYLVLMIGNYLERIFGKLVLYILSKVMQIFIMSIGFRIFFDGLSHVIEILKRA</sequence>
<protein>
    <recommendedName>
        <fullName evidence="7">UPF0056 membrane protein</fullName>
    </recommendedName>
</protein>
<dbReference type="Pfam" id="PF01914">
    <property type="entry name" value="MarC"/>
    <property type="match status" value="1"/>
</dbReference>
<dbReference type="PANTHER" id="PTHR33508">
    <property type="entry name" value="UPF0056 MEMBRANE PROTEIN YHCE"/>
    <property type="match status" value="1"/>
</dbReference>
<evidence type="ECO:0000256" key="3">
    <source>
        <dbReference type="ARBA" id="ARBA00022475"/>
    </source>
</evidence>